<protein>
    <submittedName>
        <fullName evidence="7">Uncharacterized protein</fullName>
    </submittedName>
</protein>
<comment type="subcellular location">
    <subcellularLocation>
        <location evidence="1">Nucleus</location>
    </subcellularLocation>
</comment>
<dbReference type="EMBL" id="JAOPGA020001272">
    <property type="protein sequence ID" value="KAL0486826.1"/>
    <property type="molecule type" value="Genomic_DNA"/>
</dbReference>
<keyword evidence="4" id="KW-0804">Transcription</keyword>
<keyword evidence="8" id="KW-1185">Reference proteome</keyword>
<organism evidence="7 8">
    <name type="scientific">Acrasis kona</name>
    <dbReference type="NCBI Taxonomy" id="1008807"/>
    <lineage>
        <taxon>Eukaryota</taxon>
        <taxon>Discoba</taxon>
        <taxon>Heterolobosea</taxon>
        <taxon>Tetramitia</taxon>
        <taxon>Eutetramitia</taxon>
        <taxon>Acrasidae</taxon>
        <taxon>Acrasis</taxon>
    </lineage>
</organism>
<gene>
    <name evidence="7" type="ORF">AKO1_001179</name>
</gene>
<dbReference type="InterPro" id="IPR013907">
    <property type="entry name" value="Sds3"/>
</dbReference>
<feature type="region of interest" description="Disordered" evidence="6">
    <location>
        <begin position="146"/>
        <end position="197"/>
    </location>
</feature>
<dbReference type="SMART" id="SM01401">
    <property type="entry name" value="Sds3"/>
    <property type="match status" value="1"/>
</dbReference>
<evidence type="ECO:0000256" key="3">
    <source>
        <dbReference type="ARBA" id="ARBA00023015"/>
    </source>
</evidence>
<evidence type="ECO:0000256" key="6">
    <source>
        <dbReference type="SAM" id="MobiDB-lite"/>
    </source>
</evidence>
<evidence type="ECO:0000256" key="4">
    <source>
        <dbReference type="ARBA" id="ARBA00023163"/>
    </source>
</evidence>
<evidence type="ECO:0000313" key="8">
    <source>
        <dbReference type="Proteomes" id="UP001431209"/>
    </source>
</evidence>
<feature type="compositionally biased region" description="Polar residues" evidence="6">
    <location>
        <begin position="171"/>
        <end position="182"/>
    </location>
</feature>
<dbReference type="AlphaFoldDB" id="A0AAW2ZCB5"/>
<dbReference type="Proteomes" id="UP001431209">
    <property type="component" value="Unassembled WGS sequence"/>
</dbReference>
<evidence type="ECO:0000313" key="7">
    <source>
        <dbReference type="EMBL" id="KAL0486826.1"/>
    </source>
</evidence>
<keyword evidence="5" id="KW-0539">Nucleus</keyword>
<proteinExistence type="predicted"/>
<feature type="compositionally biased region" description="Basic and acidic residues" evidence="6">
    <location>
        <begin position="146"/>
        <end position="159"/>
    </location>
</feature>
<evidence type="ECO:0000256" key="1">
    <source>
        <dbReference type="ARBA" id="ARBA00004123"/>
    </source>
</evidence>
<evidence type="ECO:0000256" key="5">
    <source>
        <dbReference type="ARBA" id="ARBA00023242"/>
    </source>
</evidence>
<accession>A0AAW2ZCB5</accession>
<keyword evidence="3" id="KW-0805">Transcription regulation</keyword>
<dbReference type="GO" id="GO:0005654">
    <property type="term" value="C:nucleoplasm"/>
    <property type="evidence" value="ECO:0007669"/>
    <property type="project" value="UniProtKB-ARBA"/>
</dbReference>
<keyword evidence="2" id="KW-0678">Repressor</keyword>
<comment type="caution">
    <text evidence="7">The sequence shown here is derived from an EMBL/GenBank/DDBJ whole genome shotgun (WGS) entry which is preliminary data.</text>
</comment>
<feature type="region of interest" description="Disordered" evidence="6">
    <location>
        <begin position="1"/>
        <end position="51"/>
    </location>
</feature>
<reference evidence="7 8" key="1">
    <citation type="submission" date="2024-03" db="EMBL/GenBank/DDBJ databases">
        <title>The Acrasis kona genome and developmental transcriptomes reveal deep origins of eukaryotic multicellular pathways.</title>
        <authorList>
            <person name="Sheikh S."/>
            <person name="Fu C.-J."/>
            <person name="Brown M.W."/>
            <person name="Baldauf S.L."/>
        </authorList>
    </citation>
    <scope>NUCLEOTIDE SEQUENCE [LARGE SCALE GENOMIC DNA]</scope>
    <source>
        <strain evidence="7 8">ATCC MYA-3509</strain>
    </source>
</reference>
<name>A0AAW2ZCB5_9EUKA</name>
<dbReference type="GO" id="GO:0010468">
    <property type="term" value="P:regulation of gene expression"/>
    <property type="evidence" value="ECO:0007669"/>
    <property type="project" value="UniProtKB-ARBA"/>
</dbReference>
<sequence>MPTANEDEDHHMTDNGSTTKLNVAANKQKKKGGGDEMDTTQDDKSKEASDLDSALLIETKLKQTRDEILEVQNGKNAELLKKIEDFKKIKMVRIKVSERYRDMQIEAANNVFSSEKQQAINDCQNDINMFQEQFLNNLIDKERRLKEKSLEDPSTDKGGRTLRKRTKESDSLSSANQPNLTQRDLKNAMTYENYTKKKRLPANKELEFVLSKDEINDDLTQINRTRTGTGKKHNS</sequence>
<evidence type="ECO:0000256" key="2">
    <source>
        <dbReference type="ARBA" id="ARBA00022491"/>
    </source>
</evidence>